<keyword evidence="3" id="KW-0547">Nucleotide-binding</keyword>
<evidence type="ECO:0000259" key="2">
    <source>
        <dbReference type="Pfam" id="PF13581"/>
    </source>
</evidence>
<dbReference type="GO" id="GO:0005524">
    <property type="term" value="F:ATP binding"/>
    <property type="evidence" value="ECO:0007669"/>
    <property type="project" value="UniProtKB-KW"/>
</dbReference>
<keyword evidence="1" id="KW-0723">Serine/threonine-protein kinase</keyword>
<keyword evidence="4" id="KW-1185">Reference proteome</keyword>
<dbReference type="Proteomes" id="UP001595868">
    <property type="component" value="Unassembled WGS sequence"/>
</dbReference>
<accession>A0ABV8KPP8</accession>
<protein>
    <submittedName>
        <fullName evidence="3">ATP-binding protein</fullName>
    </submittedName>
</protein>
<dbReference type="Pfam" id="PF13581">
    <property type="entry name" value="HATPase_c_2"/>
    <property type="match status" value="1"/>
</dbReference>
<dbReference type="InterPro" id="IPR036513">
    <property type="entry name" value="STAS_dom_sf"/>
</dbReference>
<keyword evidence="1" id="KW-0418">Kinase</keyword>
<dbReference type="InterPro" id="IPR036890">
    <property type="entry name" value="HATPase_C_sf"/>
</dbReference>
<evidence type="ECO:0000313" key="4">
    <source>
        <dbReference type="Proteomes" id="UP001595868"/>
    </source>
</evidence>
<dbReference type="RefSeq" id="WP_377547903.1">
    <property type="nucleotide sequence ID" value="NZ_JBHSBN010000013.1"/>
</dbReference>
<organism evidence="3 4">
    <name type="scientific">Micromonospora zhanjiangensis</name>
    <dbReference type="NCBI Taxonomy" id="1522057"/>
    <lineage>
        <taxon>Bacteria</taxon>
        <taxon>Bacillati</taxon>
        <taxon>Actinomycetota</taxon>
        <taxon>Actinomycetes</taxon>
        <taxon>Micromonosporales</taxon>
        <taxon>Micromonosporaceae</taxon>
        <taxon>Micromonospora</taxon>
    </lineage>
</organism>
<comment type="caution">
    <text evidence="3">The sequence shown here is derived from an EMBL/GenBank/DDBJ whole genome shotgun (WGS) entry which is preliminary data.</text>
</comment>
<dbReference type="SUPFAM" id="SSF55874">
    <property type="entry name" value="ATPase domain of HSP90 chaperone/DNA topoisomerase II/histidine kinase"/>
    <property type="match status" value="1"/>
</dbReference>
<proteinExistence type="predicted"/>
<dbReference type="Gene3D" id="3.30.565.10">
    <property type="entry name" value="Histidine kinase-like ATPase, C-terminal domain"/>
    <property type="match status" value="1"/>
</dbReference>
<dbReference type="EMBL" id="JBHSBN010000013">
    <property type="protein sequence ID" value="MFC4108113.1"/>
    <property type="molecule type" value="Genomic_DNA"/>
</dbReference>
<name>A0ABV8KPP8_9ACTN</name>
<reference evidence="4" key="1">
    <citation type="journal article" date="2019" name="Int. J. Syst. Evol. Microbiol.">
        <title>The Global Catalogue of Microorganisms (GCM) 10K type strain sequencing project: providing services to taxonomists for standard genome sequencing and annotation.</title>
        <authorList>
            <consortium name="The Broad Institute Genomics Platform"/>
            <consortium name="The Broad Institute Genome Sequencing Center for Infectious Disease"/>
            <person name="Wu L."/>
            <person name="Ma J."/>
        </authorList>
    </citation>
    <scope>NUCLEOTIDE SEQUENCE [LARGE SCALE GENOMIC DNA]</scope>
    <source>
        <strain evidence="4">2902at01</strain>
    </source>
</reference>
<keyword evidence="1" id="KW-0808">Transferase</keyword>
<dbReference type="CDD" id="cd16936">
    <property type="entry name" value="HATPase_RsbW-like"/>
    <property type="match status" value="1"/>
</dbReference>
<evidence type="ECO:0000256" key="1">
    <source>
        <dbReference type="ARBA" id="ARBA00022527"/>
    </source>
</evidence>
<dbReference type="InterPro" id="IPR050267">
    <property type="entry name" value="Anti-sigma-factor_SerPK"/>
</dbReference>
<sequence>METGALVIGMTGRWTVTQAHLLRRAFARCAAQHPPYVIVDCARTPPSGVLPALLPALVVYRGARRPDTGVLVVAPTSVLETLLRRVPVTRLRHYPRLADALRDLKPHHVPDNVRRVHTRLAPTPEAAAAARRLLRESCRTWGIEDALDDGQLVISELVANAVEHARTDLDVTISHHRRKLRIAVADRSPAAPDLARRLSAARLDRGALSVRGRGLALVARSASGYGVIDGHGGKLVWATVTIPGERRGRLPDLKVIRQLRPSAWLRRVRVARRPAPARRPGPVYRPRPA</sequence>
<feature type="domain" description="Histidine kinase/HSP90-like ATPase" evidence="2">
    <location>
        <begin position="121"/>
        <end position="238"/>
    </location>
</feature>
<gene>
    <name evidence="3" type="ORF">ACFOX0_19545</name>
</gene>
<keyword evidence="3" id="KW-0067">ATP-binding</keyword>
<dbReference type="PANTHER" id="PTHR35526">
    <property type="entry name" value="ANTI-SIGMA-F FACTOR RSBW-RELATED"/>
    <property type="match status" value="1"/>
</dbReference>
<evidence type="ECO:0000313" key="3">
    <source>
        <dbReference type="EMBL" id="MFC4108113.1"/>
    </source>
</evidence>
<dbReference type="Gene3D" id="3.30.750.24">
    <property type="entry name" value="STAS domain"/>
    <property type="match status" value="1"/>
</dbReference>
<dbReference type="InterPro" id="IPR003594">
    <property type="entry name" value="HATPase_dom"/>
</dbReference>
<dbReference type="PANTHER" id="PTHR35526:SF3">
    <property type="entry name" value="ANTI-SIGMA-F FACTOR RSBW"/>
    <property type="match status" value="1"/>
</dbReference>